<dbReference type="OrthoDB" id="9805070at2"/>
<keyword evidence="4" id="KW-1185">Reference proteome</keyword>
<dbReference type="FunFam" id="2.70.70.10:FF:000006">
    <property type="entry name" value="M23 family peptidase"/>
    <property type="match status" value="1"/>
</dbReference>
<dbReference type="InterPro" id="IPR016047">
    <property type="entry name" value="M23ase_b-sheet_dom"/>
</dbReference>
<dbReference type="CDD" id="cd12797">
    <property type="entry name" value="M23_peptidase"/>
    <property type="match status" value="1"/>
</dbReference>
<gene>
    <name evidence="3" type="ORF">JM93_00341</name>
</gene>
<dbReference type="PANTHER" id="PTHR21666">
    <property type="entry name" value="PEPTIDASE-RELATED"/>
    <property type="match status" value="1"/>
</dbReference>
<dbReference type="AlphaFoldDB" id="A0A562THF7"/>
<comment type="caution">
    <text evidence="3">The sequence shown here is derived from an EMBL/GenBank/DDBJ whole genome shotgun (WGS) entry which is preliminary data.</text>
</comment>
<dbReference type="SUPFAM" id="SSF51261">
    <property type="entry name" value="Duplicated hybrid motif"/>
    <property type="match status" value="1"/>
</dbReference>
<evidence type="ECO:0000259" key="2">
    <source>
        <dbReference type="Pfam" id="PF01551"/>
    </source>
</evidence>
<dbReference type="PANTHER" id="PTHR21666:SF289">
    <property type="entry name" value="L-ALA--D-GLU ENDOPEPTIDASE"/>
    <property type="match status" value="1"/>
</dbReference>
<keyword evidence="1" id="KW-0732">Signal</keyword>
<protein>
    <submittedName>
        <fullName evidence="3">Peptidase M23-like protein</fullName>
    </submittedName>
</protein>
<dbReference type="Proteomes" id="UP000320593">
    <property type="component" value="Unassembled WGS sequence"/>
</dbReference>
<dbReference type="Pfam" id="PF01551">
    <property type="entry name" value="Peptidase_M23"/>
    <property type="match status" value="1"/>
</dbReference>
<dbReference type="InterPro" id="IPR050570">
    <property type="entry name" value="Cell_wall_metabolism_enzyme"/>
</dbReference>
<dbReference type="EMBL" id="VLLF01000001">
    <property type="protein sequence ID" value="TWI92793.1"/>
    <property type="molecule type" value="Genomic_DNA"/>
</dbReference>
<proteinExistence type="predicted"/>
<accession>A0A562THF7</accession>
<evidence type="ECO:0000256" key="1">
    <source>
        <dbReference type="ARBA" id="ARBA00022729"/>
    </source>
</evidence>
<reference evidence="3 4" key="1">
    <citation type="submission" date="2019-07" db="EMBL/GenBank/DDBJ databases">
        <title>Genomic Encyclopedia of Archaeal and Bacterial Type Strains, Phase II (KMG-II): from individual species to whole genera.</title>
        <authorList>
            <person name="Goeker M."/>
        </authorList>
    </citation>
    <scope>NUCLEOTIDE SEQUENCE [LARGE SCALE GENOMIC DNA]</scope>
    <source>
        <strain evidence="3 4">ATCC BAA-252</strain>
    </source>
</reference>
<name>A0A562THF7_9HYPH</name>
<dbReference type="GO" id="GO:0004222">
    <property type="term" value="F:metalloendopeptidase activity"/>
    <property type="evidence" value="ECO:0007669"/>
    <property type="project" value="TreeGrafter"/>
</dbReference>
<sequence>MNRESTAVLDALAVAAESKIETVLNATKPLGISLDKTIDAPLVTGAGGPFVSITGQSFEARVFRADRALSALEDLKYAARRLPITRPMKEASISSHFGPRVDPFLKSLAMHTGMDFRATYGSRIYSAGPGTVIHAGWKGGYGKMVEIRHTNGFVTRYAHLSRLQVAEGTHVLSGDVIGNVGSTGRSTGPHLHFEVRHHGKPLDPAAFVKAGAELTPILSF</sequence>
<feature type="domain" description="M23ase beta-sheet core" evidence="2">
    <location>
        <begin position="110"/>
        <end position="204"/>
    </location>
</feature>
<evidence type="ECO:0000313" key="4">
    <source>
        <dbReference type="Proteomes" id="UP000320593"/>
    </source>
</evidence>
<organism evidence="3 4">
    <name type="scientific">Roseibium hamelinense</name>
    <dbReference type="NCBI Taxonomy" id="150831"/>
    <lineage>
        <taxon>Bacteria</taxon>
        <taxon>Pseudomonadati</taxon>
        <taxon>Pseudomonadota</taxon>
        <taxon>Alphaproteobacteria</taxon>
        <taxon>Hyphomicrobiales</taxon>
        <taxon>Stappiaceae</taxon>
        <taxon>Roseibium</taxon>
    </lineage>
</organism>
<dbReference type="Gene3D" id="2.70.70.10">
    <property type="entry name" value="Glucose Permease (Domain IIA)"/>
    <property type="match status" value="1"/>
</dbReference>
<dbReference type="RefSeq" id="WP_145340334.1">
    <property type="nucleotide sequence ID" value="NZ_SMLY01000087.1"/>
</dbReference>
<dbReference type="InterPro" id="IPR011055">
    <property type="entry name" value="Dup_hybrid_motif"/>
</dbReference>
<evidence type="ECO:0000313" key="3">
    <source>
        <dbReference type="EMBL" id="TWI92793.1"/>
    </source>
</evidence>